<protein>
    <submittedName>
        <fullName evidence="3">Pyridoxamine 5'-phosphate oxidase family protein</fullName>
    </submittedName>
</protein>
<evidence type="ECO:0000313" key="3">
    <source>
        <dbReference type="EMBL" id="MFD1052562.1"/>
    </source>
</evidence>
<dbReference type="InterPro" id="IPR052019">
    <property type="entry name" value="F420H2_bilvrd_red/Heme_oxyg"/>
</dbReference>
<keyword evidence="4" id="KW-1185">Reference proteome</keyword>
<organism evidence="3 4">
    <name type="scientific">Kibdelosporangium lantanae</name>
    <dbReference type="NCBI Taxonomy" id="1497396"/>
    <lineage>
        <taxon>Bacteria</taxon>
        <taxon>Bacillati</taxon>
        <taxon>Actinomycetota</taxon>
        <taxon>Actinomycetes</taxon>
        <taxon>Pseudonocardiales</taxon>
        <taxon>Pseudonocardiaceae</taxon>
        <taxon>Kibdelosporangium</taxon>
    </lineage>
</organism>
<accession>A0ABW3MPH0</accession>
<proteinExistence type="predicted"/>
<dbReference type="EMBL" id="JBHTIS010004529">
    <property type="protein sequence ID" value="MFD1052562.1"/>
    <property type="molecule type" value="Genomic_DNA"/>
</dbReference>
<dbReference type="SUPFAM" id="SSF50475">
    <property type="entry name" value="FMN-binding split barrel"/>
    <property type="match status" value="1"/>
</dbReference>
<dbReference type="InterPro" id="IPR011576">
    <property type="entry name" value="Pyridox_Oxase_N"/>
</dbReference>
<evidence type="ECO:0000256" key="1">
    <source>
        <dbReference type="ARBA" id="ARBA00023002"/>
    </source>
</evidence>
<dbReference type="Pfam" id="PF01243">
    <property type="entry name" value="PNPOx_N"/>
    <property type="match status" value="1"/>
</dbReference>
<keyword evidence="1" id="KW-0560">Oxidoreductase</keyword>
<evidence type="ECO:0000313" key="4">
    <source>
        <dbReference type="Proteomes" id="UP001597045"/>
    </source>
</evidence>
<dbReference type="PANTHER" id="PTHR35176:SF6">
    <property type="entry name" value="HEME OXYGENASE HI_0854-RELATED"/>
    <property type="match status" value="1"/>
</dbReference>
<dbReference type="Gene3D" id="2.30.110.10">
    <property type="entry name" value="Electron Transport, Fmn-binding Protein, Chain A"/>
    <property type="match status" value="1"/>
</dbReference>
<sequence>VRIMALATVTATGEPRVGPVDALFYRGHFYFGSAPDSAKFRHIRKRPQVSGSVIEGEDLAITVHGHAVEINTADHQGFRDHVIETYGDTFWEDIGRSASYARIDATQMLTYAAPKG</sequence>
<evidence type="ECO:0000259" key="2">
    <source>
        <dbReference type="Pfam" id="PF01243"/>
    </source>
</evidence>
<gene>
    <name evidence="3" type="ORF">ACFQ1S_46705</name>
</gene>
<feature type="domain" description="Pyridoxamine 5'-phosphate oxidase N-terminal" evidence="2">
    <location>
        <begin position="2"/>
        <end position="93"/>
    </location>
</feature>
<comment type="caution">
    <text evidence="3">The sequence shown here is derived from an EMBL/GenBank/DDBJ whole genome shotgun (WGS) entry which is preliminary data.</text>
</comment>
<dbReference type="Proteomes" id="UP001597045">
    <property type="component" value="Unassembled WGS sequence"/>
</dbReference>
<dbReference type="InterPro" id="IPR012349">
    <property type="entry name" value="Split_barrel_FMN-bd"/>
</dbReference>
<dbReference type="PANTHER" id="PTHR35176">
    <property type="entry name" value="HEME OXYGENASE HI_0854-RELATED"/>
    <property type="match status" value="1"/>
</dbReference>
<name>A0ABW3MPH0_9PSEU</name>
<reference evidence="4" key="1">
    <citation type="journal article" date="2019" name="Int. J. Syst. Evol. Microbiol.">
        <title>The Global Catalogue of Microorganisms (GCM) 10K type strain sequencing project: providing services to taxonomists for standard genome sequencing and annotation.</title>
        <authorList>
            <consortium name="The Broad Institute Genomics Platform"/>
            <consortium name="The Broad Institute Genome Sequencing Center for Infectious Disease"/>
            <person name="Wu L."/>
            <person name="Ma J."/>
        </authorList>
    </citation>
    <scope>NUCLEOTIDE SEQUENCE [LARGE SCALE GENOMIC DNA]</scope>
    <source>
        <strain evidence="4">JCM 31486</strain>
    </source>
</reference>
<feature type="non-terminal residue" evidence="3">
    <location>
        <position position="1"/>
    </location>
</feature>